<reference evidence="21 22" key="1">
    <citation type="submission" date="2016-10" db="EMBL/GenBank/DDBJ databases">
        <authorList>
            <person name="Varghese N."/>
            <person name="Submissions S."/>
        </authorList>
    </citation>
    <scope>NUCLEOTIDE SEQUENCE [LARGE SCALE GENOMIC DNA]</scope>
    <source>
        <strain evidence="21 22">DSM 18839</strain>
    </source>
</reference>
<feature type="domain" description="HRDC" evidence="18">
    <location>
        <begin position="551"/>
        <end position="625"/>
    </location>
</feature>
<dbReference type="EMBL" id="FNBW01000010">
    <property type="protein sequence ID" value="SDG08959.1"/>
    <property type="molecule type" value="Genomic_DNA"/>
</dbReference>
<keyword evidence="22" id="KW-1185">Reference proteome</keyword>
<dbReference type="Pfam" id="PF00270">
    <property type="entry name" value="DEAD"/>
    <property type="match status" value="1"/>
</dbReference>
<dbReference type="InterPro" id="IPR004589">
    <property type="entry name" value="DNA_helicase_ATP-dep_RecQ"/>
</dbReference>
<dbReference type="PROSITE" id="PS51192">
    <property type="entry name" value="HELICASE_ATP_BIND_1"/>
    <property type="match status" value="1"/>
</dbReference>
<dbReference type="SUPFAM" id="SSF47819">
    <property type="entry name" value="HRDC-like"/>
    <property type="match status" value="1"/>
</dbReference>
<evidence type="ECO:0000256" key="7">
    <source>
        <dbReference type="ARBA" id="ARBA00022801"/>
    </source>
</evidence>
<dbReference type="GO" id="GO:0003677">
    <property type="term" value="F:DNA binding"/>
    <property type="evidence" value="ECO:0007669"/>
    <property type="project" value="UniProtKB-KW"/>
</dbReference>
<evidence type="ECO:0000256" key="2">
    <source>
        <dbReference type="ARBA" id="ARBA00001947"/>
    </source>
</evidence>
<dbReference type="InterPro" id="IPR044876">
    <property type="entry name" value="HRDC_dom_sf"/>
</dbReference>
<name>A0A8G2F464_9PROT</name>
<evidence type="ECO:0000259" key="18">
    <source>
        <dbReference type="PROSITE" id="PS50967"/>
    </source>
</evidence>
<dbReference type="SUPFAM" id="SSF52540">
    <property type="entry name" value="P-loop containing nucleoside triphosphate hydrolases"/>
    <property type="match status" value="1"/>
</dbReference>
<evidence type="ECO:0000259" key="20">
    <source>
        <dbReference type="PROSITE" id="PS51194"/>
    </source>
</evidence>
<keyword evidence="5" id="KW-0547">Nucleotide-binding</keyword>
<dbReference type="PANTHER" id="PTHR13710:SF105">
    <property type="entry name" value="ATP-DEPENDENT DNA HELICASE Q1"/>
    <property type="match status" value="1"/>
</dbReference>
<comment type="similarity">
    <text evidence="3">Belongs to the helicase family. RecQ subfamily.</text>
</comment>
<evidence type="ECO:0000256" key="6">
    <source>
        <dbReference type="ARBA" id="ARBA00022763"/>
    </source>
</evidence>
<dbReference type="Proteomes" id="UP000198615">
    <property type="component" value="Unassembled WGS sequence"/>
</dbReference>
<keyword evidence="4" id="KW-0479">Metal-binding</keyword>
<evidence type="ECO:0000256" key="12">
    <source>
        <dbReference type="ARBA" id="ARBA00023172"/>
    </source>
</evidence>
<evidence type="ECO:0000256" key="9">
    <source>
        <dbReference type="ARBA" id="ARBA00022833"/>
    </source>
</evidence>
<organism evidence="21 22">
    <name type="scientific">Thalassobaculum litoreum DSM 18839</name>
    <dbReference type="NCBI Taxonomy" id="1123362"/>
    <lineage>
        <taxon>Bacteria</taxon>
        <taxon>Pseudomonadati</taxon>
        <taxon>Pseudomonadota</taxon>
        <taxon>Alphaproteobacteria</taxon>
        <taxon>Rhodospirillales</taxon>
        <taxon>Thalassobaculaceae</taxon>
        <taxon>Thalassobaculum</taxon>
    </lineage>
</organism>
<keyword evidence="7" id="KW-0378">Hydrolase</keyword>
<dbReference type="InterPro" id="IPR001650">
    <property type="entry name" value="Helicase_C-like"/>
</dbReference>
<dbReference type="InterPro" id="IPR006293">
    <property type="entry name" value="DNA_helicase_ATP-dep_RecQ_bac"/>
</dbReference>
<dbReference type="Gene3D" id="3.40.50.300">
    <property type="entry name" value="P-loop containing nucleotide triphosphate hydrolases"/>
    <property type="match status" value="2"/>
</dbReference>
<dbReference type="Pfam" id="PF00570">
    <property type="entry name" value="HRDC"/>
    <property type="match status" value="1"/>
</dbReference>
<dbReference type="SMART" id="SM00490">
    <property type="entry name" value="HELICc"/>
    <property type="match status" value="1"/>
</dbReference>
<dbReference type="AlphaFoldDB" id="A0A8G2F464"/>
<keyword evidence="10" id="KW-0067">ATP-binding</keyword>
<dbReference type="InterPro" id="IPR014001">
    <property type="entry name" value="Helicase_ATP-bd"/>
</dbReference>
<evidence type="ECO:0000256" key="5">
    <source>
        <dbReference type="ARBA" id="ARBA00022741"/>
    </source>
</evidence>
<dbReference type="EC" id="5.6.2.4" evidence="16"/>
<evidence type="ECO:0000256" key="13">
    <source>
        <dbReference type="ARBA" id="ARBA00023204"/>
    </source>
</evidence>
<sequence>MTRTRDSATSEAMALAHPDTLDDSPAFPGRCPETALHDVFGFAEFRPGQRDVIDSILAGRDTLAVMPTGAGKSLCFQLPAVMDGGLTVVVSPLIALMEDQVRSLRLQGVCAAAMHSGNAPGTNGDIWRQARSGELRLLYIAPERLALDGILDDLSDIGVTRLVVDEAHCISQWGHAFRPDYLTLARVRERLGVPTAAFTATADAATRRDIVDRLCGGDAREFVFGFDRPNLDLRIAEKRSPVKQLLAFLEDRKGESGIVYCLSRRAVEETAAALCRQGIPAVPYHAGLDPEVRSANQDRFVTEDGLVVCATIAFGMGIDKPDVRFVFHTDVPGSVEAYYQEIGRAGRDGLPATVQMLYGLADIAQRRRFVDESGASEDQRRIEHRRLNTLLGICETAGCRRQALLAALGEPLAQPCGNCDTCREPPETLDGLVPAQKVLSAILRTGQRFGAGHIVDVLVGGKTEAVQRHGHDSLPTFGVGTEFDRNGWRSVIRQLVACGIVAIDTAGFGGLTVGETGRAVLKGEAGVTLRRDTAKRTKTSRSSGQAAATVSPENADLLRALKEERRDIARELSLPAYTVLHDRSLIELAERRPSSLEDFAGIHGVGQAKLEKFGERFLAVIRSAA</sequence>
<evidence type="ECO:0000259" key="19">
    <source>
        <dbReference type="PROSITE" id="PS51192"/>
    </source>
</evidence>
<keyword evidence="11" id="KW-0238">DNA-binding</keyword>
<evidence type="ECO:0000256" key="8">
    <source>
        <dbReference type="ARBA" id="ARBA00022806"/>
    </source>
</evidence>
<dbReference type="InterPro" id="IPR018982">
    <property type="entry name" value="RQC_domain"/>
</dbReference>
<accession>A0A8G2F464</accession>
<dbReference type="NCBIfam" id="TIGR01389">
    <property type="entry name" value="recQ"/>
    <property type="match status" value="1"/>
</dbReference>
<dbReference type="Gene3D" id="1.10.10.10">
    <property type="entry name" value="Winged helix-like DNA-binding domain superfamily/Winged helix DNA-binding domain"/>
    <property type="match status" value="1"/>
</dbReference>
<dbReference type="SUPFAM" id="SSF46785">
    <property type="entry name" value="Winged helix' DNA-binding domain"/>
    <property type="match status" value="1"/>
</dbReference>
<evidence type="ECO:0000256" key="16">
    <source>
        <dbReference type="NCBIfam" id="TIGR01389"/>
    </source>
</evidence>
<keyword evidence="9" id="KW-0862">Zinc</keyword>
<dbReference type="Pfam" id="PF00271">
    <property type="entry name" value="Helicase_C"/>
    <property type="match status" value="1"/>
</dbReference>
<dbReference type="Pfam" id="PF09382">
    <property type="entry name" value="RQC"/>
    <property type="match status" value="1"/>
</dbReference>
<comment type="cofactor">
    <cofactor evidence="1">
        <name>Mg(2+)</name>
        <dbReference type="ChEBI" id="CHEBI:18420"/>
    </cofactor>
</comment>
<feature type="domain" description="Helicase ATP-binding" evidence="19">
    <location>
        <begin position="53"/>
        <end position="220"/>
    </location>
</feature>
<dbReference type="SMART" id="SM00341">
    <property type="entry name" value="HRDC"/>
    <property type="match status" value="1"/>
</dbReference>
<feature type="region of interest" description="Disordered" evidence="17">
    <location>
        <begin position="1"/>
        <end position="24"/>
    </location>
</feature>
<dbReference type="InterPro" id="IPR011545">
    <property type="entry name" value="DEAD/DEAH_box_helicase_dom"/>
</dbReference>
<evidence type="ECO:0000256" key="17">
    <source>
        <dbReference type="SAM" id="MobiDB-lite"/>
    </source>
</evidence>
<dbReference type="RefSeq" id="WP_245702006.1">
    <property type="nucleotide sequence ID" value="NZ_FNBW01000010.1"/>
</dbReference>
<dbReference type="FunFam" id="3.40.50.300:FF:001389">
    <property type="entry name" value="ATP-dependent DNA helicase RecQ"/>
    <property type="match status" value="1"/>
</dbReference>
<dbReference type="PROSITE" id="PS50967">
    <property type="entry name" value="HRDC"/>
    <property type="match status" value="1"/>
</dbReference>
<keyword evidence="8 21" id="KW-0347">Helicase</keyword>
<dbReference type="CDD" id="cd18794">
    <property type="entry name" value="SF2_C_RecQ"/>
    <property type="match status" value="1"/>
</dbReference>
<dbReference type="InterPro" id="IPR002121">
    <property type="entry name" value="HRDC_dom"/>
</dbReference>
<evidence type="ECO:0000256" key="15">
    <source>
        <dbReference type="ARBA" id="ARBA00034617"/>
    </source>
</evidence>
<protein>
    <recommendedName>
        <fullName evidence="16">DNA helicase RecQ</fullName>
        <ecNumber evidence="16">5.6.2.4</ecNumber>
    </recommendedName>
</protein>
<keyword evidence="12" id="KW-0233">DNA recombination</keyword>
<dbReference type="NCBIfam" id="TIGR00614">
    <property type="entry name" value="recQ_fam"/>
    <property type="match status" value="1"/>
</dbReference>
<keyword evidence="13" id="KW-0234">DNA repair</keyword>
<dbReference type="GO" id="GO:0016787">
    <property type="term" value="F:hydrolase activity"/>
    <property type="evidence" value="ECO:0007669"/>
    <property type="project" value="UniProtKB-KW"/>
</dbReference>
<dbReference type="GO" id="GO:0009432">
    <property type="term" value="P:SOS response"/>
    <property type="evidence" value="ECO:0007669"/>
    <property type="project" value="UniProtKB-UniRule"/>
</dbReference>
<dbReference type="GO" id="GO:0006281">
    <property type="term" value="P:DNA repair"/>
    <property type="evidence" value="ECO:0007669"/>
    <property type="project" value="UniProtKB-KW"/>
</dbReference>
<dbReference type="SMART" id="SM00487">
    <property type="entry name" value="DEXDc"/>
    <property type="match status" value="1"/>
</dbReference>
<evidence type="ECO:0000256" key="3">
    <source>
        <dbReference type="ARBA" id="ARBA00005446"/>
    </source>
</evidence>
<dbReference type="GO" id="GO:0006310">
    <property type="term" value="P:DNA recombination"/>
    <property type="evidence" value="ECO:0007669"/>
    <property type="project" value="UniProtKB-UniRule"/>
</dbReference>
<comment type="catalytic activity">
    <reaction evidence="15">
        <text>Couples ATP hydrolysis with the unwinding of duplex DNA by translocating in the 3'-5' direction.</text>
        <dbReference type="EC" id="5.6.2.4"/>
    </reaction>
</comment>
<dbReference type="GO" id="GO:0006260">
    <property type="term" value="P:DNA replication"/>
    <property type="evidence" value="ECO:0007669"/>
    <property type="project" value="InterPro"/>
</dbReference>
<comment type="cofactor">
    <cofactor evidence="2">
        <name>Zn(2+)</name>
        <dbReference type="ChEBI" id="CHEBI:29105"/>
    </cofactor>
</comment>
<dbReference type="Pfam" id="PF16124">
    <property type="entry name" value="RecQ_Zn_bind"/>
    <property type="match status" value="1"/>
</dbReference>
<dbReference type="PANTHER" id="PTHR13710">
    <property type="entry name" value="DNA HELICASE RECQ FAMILY MEMBER"/>
    <property type="match status" value="1"/>
</dbReference>
<dbReference type="PROSITE" id="PS51194">
    <property type="entry name" value="HELICASE_CTER"/>
    <property type="match status" value="1"/>
</dbReference>
<dbReference type="InterPro" id="IPR032284">
    <property type="entry name" value="RecQ_Zn-bd"/>
</dbReference>
<keyword evidence="6" id="KW-0227">DNA damage</keyword>
<evidence type="ECO:0000313" key="22">
    <source>
        <dbReference type="Proteomes" id="UP000198615"/>
    </source>
</evidence>
<dbReference type="GO" id="GO:0009378">
    <property type="term" value="F:four-way junction helicase activity"/>
    <property type="evidence" value="ECO:0007669"/>
    <property type="project" value="TreeGrafter"/>
</dbReference>
<dbReference type="InterPro" id="IPR027417">
    <property type="entry name" value="P-loop_NTPase"/>
</dbReference>
<dbReference type="GO" id="GO:0030894">
    <property type="term" value="C:replisome"/>
    <property type="evidence" value="ECO:0007669"/>
    <property type="project" value="TreeGrafter"/>
</dbReference>
<dbReference type="SMART" id="SM00956">
    <property type="entry name" value="RQC"/>
    <property type="match status" value="1"/>
</dbReference>
<dbReference type="GO" id="GO:0043138">
    <property type="term" value="F:3'-5' DNA helicase activity"/>
    <property type="evidence" value="ECO:0007669"/>
    <property type="project" value="UniProtKB-EC"/>
</dbReference>
<evidence type="ECO:0000313" key="21">
    <source>
        <dbReference type="EMBL" id="SDG08959.1"/>
    </source>
</evidence>
<dbReference type="FunFam" id="3.40.50.300:FF:000156">
    <property type="entry name" value="ATP-dependent DNA helicase recQ"/>
    <property type="match status" value="1"/>
</dbReference>
<evidence type="ECO:0000256" key="10">
    <source>
        <dbReference type="ARBA" id="ARBA00022840"/>
    </source>
</evidence>
<dbReference type="GO" id="GO:0005524">
    <property type="term" value="F:ATP binding"/>
    <property type="evidence" value="ECO:0007669"/>
    <property type="project" value="UniProtKB-KW"/>
</dbReference>
<evidence type="ECO:0000256" key="14">
    <source>
        <dbReference type="ARBA" id="ARBA00023235"/>
    </source>
</evidence>
<dbReference type="CDD" id="cd17920">
    <property type="entry name" value="DEXHc_RecQ"/>
    <property type="match status" value="1"/>
</dbReference>
<proteinExistence type="inferred from homology"/>
<feature type="domain" description="Helicase C-terminal" evidence="20">
    <location>
        <begin position="241"/>
        <end position="388"/>
    </location>
</feature>
<evidence type="ECO:0000256" key="11">
    <source>
        <dbReference type="ARBA" id="ARBA00023125"/>
    </source>
</evidence>
<dbReference type="InterPro" id="IPR010997">
    <property type="entry name" value="HRDC-like_sf"/>
</dbReference>
<comment type="caution">
    <text evidence="21">The sequence shown here is derived from an EMBL/GenBank/DDBJ whole genome shotgun (WGS) entry which is preliminary data.</text>
</comment>
<keyword evidence="14" id="KW-0413">Isomerase</keyword>
<dbReference type="InterPro" id="IPR036388">
    <property type="entry name" value="WH-like_DNA-bd_sf"/>
</dbReference>
<dbReference type="InterPro" id="IPR036390">
    <property type="entry name" value="WH_DNA-bd_sf"/>
</dbReference>
<dbReference type="GO" id="GO:0005737">
    <property type="term" value="C:cytoplasm"/>
    <property type="evidence" value="ECO:0007669"/>
    <property type="project" value="TreeGrafter"/>
</dbReference>
<evidence type="ECO:0000256" key="1">
    <source>
        <dbReference type="ARBA" id="ARBA00001946"/>
    </source>
</evidence>
<dbReference type="Gene3D" id="1.10.150.80">
    <property type="entry name" value="HRDC domain"/>
    <property type="match status" value="1"/>
</dbReference>
<evidence type="ECO:0000256" key="4">
    <source>
        <dbReference type="ARBA" id="ARBA00022723"/>
    </source>
</evidence>
<gene>
    <name evidence="21" type="ORF">SAMN05660686_03315</name>
</gene>
<dbReference type="GO" id="GO:0043590">
    <property type="term" value="C:bacterial nucleoid"/>
    <property type="evidence" value="ECO:0007669"/>
    <property type="project" value="TreeGrafter"/>
</dbReference>
<dbReference type="GO" id="GO:0046872">
    <property type="term" value="F:metal ion binding"/>
    <property type="evidence" value="ECO:0007669"/>
    <property type="project" value="UniProtKB-KW"/>
</dbReference>